<name>K6V444_9ACTN</name>
<dbReference type="EMBL" id="BAHC01000118">
    <property type="protein sequence ID" value="GAB90868.1"/>
    <property type="molecule type" value="Genomic_DNA"/>
</dbReference>
<evidence type="ECO:0000313" key="2">
    <source>
        <dbReference type="Proteomes" id="UP000008363"/>
    </source>
</evidence>
<proteinExistence type="predicted"/>
<comment type="caution">
    <text evidence="1">The sequence shown here is derived from an EMBL/GenBank/DDBJ whole genome shotgun (WGS) entry which is preliminary data.</text>
</comment>
<organism evidence="1 2">
    <name type="scientific">Gordonia rhizosphera NBRC 16068</name>
    <dbReference type="NCBI Taxonomy" id="1108045"/>
    <lineage>
        <taxon>Bacteria</taxon>
        <taxon>Bacillati</taxon>
        <taxon>Actinomycetota</taxon>
        <taxon>Actinomycetes</taxon>
        <taxon>Mycobacteriales</taxon>
        <taxon>Gordoniaceae</taxon>
        <taxon>Gordonia</taxon>
    </lineage>
</organism>
<reference evidence="1 2" key="1">
    <citation type="submission" date="2012-08" db="EMBL/GenBank/DDBJ databases">
        <title>Whole genome shotgun sequence of Gordonia rhizosphera NBRC 16068.</title>
        <authorList>
            <person name="Takarada H."/>
            <person name="Isaki S."/>
            <person name="Hosoyama A."/>
            <person name="Tsuchikane K."/>
            <person name="Katsumata H."/>
            <person name="Baba S."/>
            <person name="Ohji S."/>
            <person name="Yamazaki S."/>
            <person name="Fujita N."/>
        </authorList>
    </citation>
    <scope>NUCLEOTIDE SEQUENCE [LARGE SCALE GENOMIC DNA]</scope>
    <source>
        <strain evidence="1 2">NBRC 16068</strain>
    </source>
</reference>
<accession>K6V444</accession>
<dbReference type="AlphaFoldDB" id="K6V444"/>
<keyword evidence="2" id="KW-1185">Reference proteome</keyword>
<dbReference type="STRING" id="1108045.GORHZ_118_00850"/>
<evidence type="ECO:0000313" key="1">
    <source>
        <dbReference type="EMBL" id="GAB90868.1"/>
    </source>
</evidence>
<dbReference type="Proteomes" id="UP000008363">
    <property type="component" value="Unassembled WGS sequence"/>
</dbReference>
<gene>
    <name evidence="1" type="ORF">GORHZ_118_00850</name>
</gene>
<sequence>MTPRTRSRSPAGSSRRVPGSVVAANCGSCAGCRFVPGCRSTRLADIDEPIDQNWRPIVDAHLSAVTTMFTDILDGDAGLAIERSAPGFLELFAAVATGRDRT</sequence>
<protein>
    <submittedName>
        <fullName evidence="1">Uncharacterized protein</fullName>
    </submittedName>
</protein>